<name>A0A501WUW2_9RHOB</name>
<dbReference type="InterPro" id="IPR012296">
    <property type="entry name" value="Nuclease_put_TT1808"/>
</dbReference>
<reference evidence="2 3" key="1">
    <citation type="submission" date="2019-06" db="EMBL/GenBank/DDBJ databases">
        <title>A novel bacterium of genus Amaricoccus, isolated from marine sediment.</title>
        <authorList>
            <person name="Huang H."/>
            <person name="Mo K."/>
            <person name="Hu Y."/>
        </authorList>
    </citation>
    <scope>NUCLEOTIDE SEQUENCE [LARGE SCALE GENOMIC DNA]</scope>
    <source>
        <strain evidence="2 3">HB172011</strain>
    </source>
</reference>
<proteinExistence type="predicted"/>
<dbReference type="Pfam" id="PF05685">
    <property type="entry name" value="Uma2"/>
    <property type="match status" value="1"/>
</dbReference>
<dbReference type="Proteomes" id="UP000319255">
    <property type="component" value="Unassembled WGS sequence"/>
</dbReference>
<dbReference type="Gene3D" id="3.90.1570.10">
    <property type="entry name" value="tt1808, chain A"/>
    <property type="match status" value="1"/>
</dbReference>
<dbReference type="PANTHER" id="PTHR36558">
    <property type="entry name" value="GLR1098 PROTEIN"/>
    <property type="match status" value="1"/>
</dbReference>
<gene>
    <name evidence="2" type="ORF">FJM51_10810</name>
</gene>
<dbReference type="AlphaFoldDB" id="A0A501WUW2"/>
<dbReference type="EMBL" id="VFRP01000009">
    <property type="protein sequence ID" value="TPE50741.1"/>
    <property type="molecule type" value="Genomic_DNA"/>
</dbReference>
<keyword evidence="3" id="KW-1185">Reference proteome</keyword>
<keyword evidence="2" id="KW-0378">Hydrolase</keyword>
<comment type="caution">
    <text evidence="2">The sequence shown here is derived from an EMBL/GenBank/DDBJ whole genome shotgun (WGS) entry which is preliminary data.</text>
</comment>
<accession>A0A501WUW2</accession>
<dbReference type="CDD" id="cd06260">
    <property type="entry name" value="DUF820-like"/>
    <property type="match status" value="1"/>
</dbReference>
<dbReference type="GO" id="GO:0004519">
    <property type="term" value="F:endonuclease activity"/>
    <property type="evidence" value="ECO:0007669"/>
    <property type="project" value="UniProtKB-KW"/>
</dbReference>
<protein>
    <submittedName>
        <fullName evidence="2">Uma2 family endonuclease</fullName>
    </submittedName>
</protein>
<feature type="domain" description="Putative restriction endonuclease" evidence="1">
    <location>
        <begin position="12"/>
        <end position="174"/>
    </location>
</feature>
<evidence type="ECO:0000313" key="2">
    <source>
        <dbReference type="EMBL" id="TPE50741.1"/>
    </source>
</evidence>
<dbReference type="PANTHER" id="PTHR36558:SF1">
    <property type="entry name" value="RESTRICTION ENDONUCLEASE DOMAIN-CONTAINING PROTEIN-RELATED"/>
    <property type="match status" value="1"/>
</dbReference>
<keyword evidence="2" id="KW-0540">Nuclease</keyword>
<evidence type="ECO:0000313" key="3">
    <source>
        <dbReference type="Proteomes" id="UP000319255"/>
    </source>
</evidence>
<dbReference type="InterPro" id="IPR008538">
    <property type="entry name" value="Uma2"/>
</dbReference>
<dbReference type="InterPro" id="IPR011335">
    <property type="entry name" value="Restrct_endonuc-II-like"/>
</dbReference>
<dbReference type="SUPFAM" id="SSF52980">
    <property type="entry name" value="Restriction endonuclease-like"/>
    <property type="match status" value="1"/>
</dbReference>
<dbReference type="OrthoDB" id="8452919at2"/>
<keyword evidence="2" id="KW-0255">Endonuclease</keyword>
<sequence>MEEPRPERFTADEFIAWALEQPSGRYELHHGRIFAMAPERVNHARAKAQIWLALRAALAARGLPCEAMPDGVTVRIDADTVYEPDALVRCGPPAPGDATEIDDPVILVEVVSPSSRGVDTGLKLARYFSLPSARHYLIVDTEGRGVTHHRREEDGTITARILRDGEIALDPPGVRVRVADIFAGL</sequence>
<organism evidence="2 3">
    <name type="scientific">Amaricoccus solimangrovi</name>
    <dbReference type="NCBI Taxonomy" id="2589815"/>
    <lineage>
        <taxon>Bacteria</taxon>
        <taxon>Pseudomonadati</taxon>
        <taxon>Pseudomonadota</taxon>
        <taxon>Alphaproteobacteria</taxon>
        <taxon>Rhodobacterales</taxon>
        <taxon>Paracoccaceae</taxon>
        <taxon>Amaricoccus</taxon>
    </lineage>
</organism>
<evidence type="ECO:0000259" key="1">
    <source>
        <dbReference type="Pfam" id="PF05685"/>
    </source>
</evidence>